<keyword evidence="2 4" id="KW-0808">Transferase</keyword>
<dbReference type="CDD" id="cd02440">
    <property type="entry name" value="AdoMet_MTases"/>
    <property type="match status" value="1"/>
</dbReference>
<evidence type="ECO:0000313" key="5">
    <source>
        <dbReference type="Proteomes" id="UP000188947"/>
    </source>
</evidence>
<dbReference type="OrthoDB" id="9780095at2"/>
<name>A0A1T3I6J2_ELIME</name>
<dbReference type="EMBL" id="MPOG01000019">
    <property type="protein sequence ID" value="OOH93147.1"/>
    <property type="molecule type" value="Genomic_DNA"/>
</dbReference>
<dbReference type="SUPFAM" id="SSF53335">
    <property type="entry name" value="S-adenosyl-L-methionine-dependent methyltransferases"/>
    <property type="match status" value="1"/>
</dbReference>
<dbReference type="eggNOG" id="COG2890">
    <property type="taxonomic scope" value="Bacteria"/>
</dbReference>
<organism evidence="4 5">
    <name type="scientific">Elizabethkingia meningoseptica</name>
    <name type="common">Chryseobacterium meningosepticum</name>
    <dbReference type="NCBI Taxonomy" id="238"/>
    <lineage>
        <taxon>Bacteria</taxon>
        <taxon>Pseudomonadati</taxon>
        <taxon>Bacteroidota</taxon>
        <taxon>Flavobacteriia</taxon>
        <taxon>Flavobacteriales</taxon>
        <taxon>Weeksellaceae</taxon>
        <taxon>Elizabethkingia</taxon>
    </lineage>
</organism>
<comment type="caution">
    <text evidence="4">The sequence shown here is derived from an EMBL/GenBank/DDBJ whole genome shotgun (WGS) entry which is preliminary data.</text>
</comment>
<dbReference type="STRING" id="238.BBD35_05775"/>
<dbReference type="InterPro" id="IPR029063">
    <property type="entry name" value="SAM-dependent_MTases_sf"/>
</dbReference>
<sequence length="227" mass="27045">MKKIFRKIKHILNKGGSVIKKRGVINTCKYIYTRYIYFLKYRINLFQVMTPAELKLENRFAYNYEPSNHYTFIRMLKSIDWNWKESVFIDIGCGKGAAILLATRYNFKRYIGVELSTLLAEECDKNIRKFTGKKAIDYTICNCDAMNYEIPDDVNVFYFYNPFAPPVLKAVMQRIEESLQRNPRKVIIFYFNAMYLSVLLDSRYKIIHEEEIDPILRYKFGNYVLTN</sequence>
<dbReference type="InterPro" id="IPR026170">
    <property type="entry name" value="FAM173A/B"/>
</dbReference>
<dbReference type="PANTHER" id="PTHR13610">
    <property type="entry name" value="METHYLTRANSFERASE DOMAIN-CONTAINING PROTEIN"/>
    <property type="match status" value="1"/>
</dbReference>
<evidence type="ECO:0000256" key="1">
    <source>
        <dbReference type="ARBA" id="ARBA00022603"/>
    </source>
</evidence>
<keyword evidence="1 4" id="KW-0489">Methyltransferase</keyword>
<proteinExistence type="predicted"/>
<evidence type="ECO:0000256" key="3">
    <source>
        <dbReference type="ARBA" id="ARBA00022691"/>
    </source>
</evidence>
<reference evidence="4 5" key="1">
    <citation type="submission" date="2016-11" db="EMBL/GenBank/DDBJ databases">
        <title>Genome sequence and comparative genomic analysis of clinical strain Elizabethkingia meningoseptica 61421 PRCM.</title>
        <authorList>
            <person name="Wang M."/>
            <person name="Hu S."/>
            <person name="Cao L."/>
            <person name="Jiang T."/>
            <person name="Zhou Y."/>
            <person name="Ming D."/>
        </authorList>
    </citation>
    <scope>NUCLEOTIDE SEQUENCE [LARGE SCALE GENOMIC DNA]</scope>
    <source>
        <strain evidence="4 5">61421 PRCM</strain>
    </source>
</reference>
<dbReference type="AlphaFoldDB" id="A0A1T3I6J2"/>
<evidence type="ECO:0000313" key="4">
    <source>
        <dbReference type="EMBL" id="OOH93147.1"/>
    </source>
</evidence>
<dbReference type="GO" id="GO:0032259">
    <property type="term" value="P:methylation"/>
    <property type="evidence" value="ECO:0007669"/>
    <property type="project" value="UniProtKB-KW"/>
</dbReference>
<accession>A0A1T3I6J2</accession>
<keyword evidence="5" id="KW-1185">Reference proteome</keyword>
<evidence type="ECO:0000256" key="2">
    <source>
        <dbReference type="ARBA" id="ARBA00022679"/>
    </source>
</evidence>
<gene>
    <name evidence="4" type="ORF">BMF97_16860</name>
</gene>
<dbReference type="Gene3D" id="3.40.50.150">
    <property type="entry name" value="Vaccinia Virus protein VP39"/>
    <property type="match status" value="1"/>
</dbReference>
<protein>
    <submittedName>
        <fullName evidence="4">SAM-dependent methyltransferase</fullName>
    </submittedName>
</protein>
<dbReference type="Proteomes" id="UP000188947">
    <property type="component" value="Unassembled WGS sequence"/>
</dbReference>
<dbReference type="PANTHER" id="PTHR13610:SF11">
    <property type="entry name" value="METHYLTRANSFERASE DOMAIN-CONTAINING PROTEIN"/>
    <property type="match status" value="1"/>
</dbReference>
<keyword evidence="3" id="KW-0949">S-adenosyl-L-methionine</keyword>
<dbReference type="GO" id="GO:0016279">
    <property type="term" value="F:protein-lysine N-methyltransferase activity"/>
    <property type="evidence" value="ECO:0007669"/>
    <property type="project" value="InterPro"/>
</dbReference>
<dbReference type="RefSeq" id="WP_070905131.1">
    <property type="nucleotide sequence ID" value="NZ_CP016378.1"/>
</dbReference>